<evidence type="ECO:0000313" key="2">
    <source>
        <dbReference type="Proteomes" id="UP000585579"/>
    </source>
</evidence>
<dbReference type="RefSeq" id="WP_167829603.1">
    <property type="nucleotide sequence ID" value="NZ_CP032683.1"/>
</dbReference>
<dbReference type="Proteomes" id="UP000585579">
    <property type="component" value="Unassembled WGS sequence"/>
</dbReference>
<sequence length="56" mass="6451">MTLVEGYTFTKVKTSHGTNIYVSRYGKLVKVVPCSPHVEFSKRYTTDLIRQIESLE</sequence>
<dbReference type="AlphaFoldDB" id="A0A7K4ARZ4"/>
<dbReference type="OrthoDB" id="130525at2157"/>
<dbReference type="GeneID" id="53688685"/>
<name>A0A7K4ARZ4_9EURY</name>
<organism evidence="1 2">
    <name type="scientific">Methanosarcina flavescens</name>
    <dbReference type="NCBI Taxonomy" id="1715806"/>
    <lineage>
        <taxon>Archaea</taxon>
        <taxon>Methanobacteriati</taxon>
        <taxon>Methanobacteriota</taxon>
        <taxon>Stenosarchaea group</taxon>
        <taxon>Methanomicrobia</taxon>
        <taxon>Methanosarcinales</taxon>
        <taxon>Methanosarcinaceae</taxon>
        <taxon>Methanosarcina</taxon>
    </lineage>
</organism>
<evidence type="ECO:0000313" key="1">
    <source>
        <dbReference type="EMBL" id="NLK31408.1"/>
    </source>
</evidence>
<comment type="caution">
    <text evidence="1">The sequence shown here is derived from an EMBL/GenBank/DDBJ whole genome shotgun (WGS) entry which is preliminary data.</text>
</comment>
<protein>
    <submittedName>
        <fullName evidence="1">Uncharacterized protein</fullName>
    </submittedName>
</protein>
<dbReference type="EMBL" id="JAAYQL010000005">
    <property type="protein sequence ID" value="NLK31408.1"/>
    <property type="molecule type" value="Genomic_DNA"/>
</dbReference>
<gene>
    <name evidence="1" type="ORF">GX302_00790</name>
</gene>
<reference evidence="1 2" key="1">
    <citation type="journal article" date="2020" name="Biotechnol. Biofuels">
        <title>New insights from the biogas microbiome by comprehensive genome-resolved metagenomics of nearly 1600 species originating from multiple anaerobic digesters.</title>
        <authorList>
            <person name="Campanaro S."/>
            <person name="Treu L."/>
            <person name="Rodriguez-R L.M."/>
            <person name="Kovalovszki A."/>
            <person name="Ziels R.M."/>
            <person name="Maus I."/>
            <person name="Zhu X."/>
            <person name="Kougias P.G."/>
            <person name="Basile A."/>
            <person name="Luo G."/>
            <person name="Schluter A."/>
            <person name="Konstantinidis K.T."/>
            <person name="Angelidaki I."/>
        </authorList>
    </citation>
    <scope>NUCLEOTIDE SEQUENCE [LARGE SCALE GENOMIC DNA]</scope>
    <source>
        <strain evidence="1">AS22ysBPME_46</strain>
    </source>
</reference>
<proteinExistence type="predicted"/>
<accession>A0A7K4ARZ4</accession>